<evidence type="ECO:0000313" key="2">
    <source>
        <dbReference type="EMBL" id="CAA0096116.1"/>
    </source>
</evidence>
<dbReference type="EMBL" id="CACSAS010000001">
    <property type="protein sequence ID" value="CAA0096116.1"/>
    <property type="molecule type" value="Genomic_DNA"/>
</dbReference>
<feature type="region of interest" description="Disordered" evidence="1">
    <location>
        <begin position="1"/>
        <end position="26"/>
    </location>
</feature>
<dbReference type="Proteomes" id="UP000433050">
    <property type="component" value="Unassembled WGS sequence"/>
</dbReference>
<keyword evidence="3" id="KW-1185">Reference proteome</keyword>
<organism evidence="2 3">
    <name type="scientific">Starkeya nomas</name>
    <dbReference type="NCBI Taxonomy" id="2666134"/>
    <lineage>
        <taxon>Bacteria</taxon>
        <taxon>Pseudomonadati</taxon>
        <taxon>Pseudomonadota</taxon>
        <taxon>Alphaproteobacteria</taxon>
        <taxon>Hyphomicrobiales</taxon>
        <taxon>Xanthobacteraceae</taxon>
        <taxon>Starkeya</taxon>
    </lineage>
</organism>
<evidence type="ECO:0000256" key="1">
    <source>
        <dbReference type="SAM" id="MobiDB-lite"/>
    </source>
</evidence>
<reference evidence="2 3" key="1">
    <citation type="submission" date="2019-12" db="EMBL/GenBank/DDBJ databases">
        <authorList>
            <person name="Reyes-Prieto M."/>
        </authorList>
    </citation>
    <scope>NUCLEOTIDE SEQUENCE [LARGE SCALE GENOMIC DNA]</scope>
    <source>
        <strain evidence="2">HF14-78462</strain>
    </source>
</reference>
<name>A0A5S9NZC3_9HYPH</name>
<evidence type="ECO:0000313" key="3">
    <source>
        <dbReference type="Proteomes" id="UP000433050"/>
    </source>
</evidence>
<accession>A0A5S9NZC3</accession>
<gene>
    <name evidence="2" type="ORF">STARVERO_01973</name>
</gene>
<dbReference type="RefSeq" id="WP_159598715.1">
    <property type="nucleotide sequence ID" value="NZ_CACSAS010000001.1"/>
</dbReference>
<dbReference type="AlphaFoldDB" id="A0A5S9NZC3"/>
<protein>
    <submittedName>
        <fullName evidence="2">Uncharacterized protein</fullName>
    </submittedName>
</protein>
<proteinExistence type="predicted"/>
<sequence>MGEAKRRKLSRDARPEEIFPGGHGPAQSDVVGVMKATLDTLREMLPGYQFTLFVAETDETGAAAGRDPRFNYMSTAERADMVKVLAAFCLKNRDMLAIDEAIQRKPEGSA</sequence>